<accession>A0AAD7I456</accession>
<organism evidence="2 3">
    <name type="scientific">Mycena metata</name>
    <dbReference type="NCBI Taxonomy" id="1033252"/>
    <lineage>
        <taxon>Eukaryota</taxon>
        <taxon>Fungi</taxon>
        <taxon>Dikarya</taxon>
        <taxon>Basidiomycota</taxon>
        <taxon>Agaricomycotina</taxon>
        <taxon>Agaricomycetes</taxon>
        <taxon>Agaricomycetidae</taxon>
        <taxon>Agaricales</taxon>
        <taxon>Marasmiineae</taxon>
        <taxon>Mycenaceae</taxon>
        <taxon>Mycena</taxon>
    </lineage>
</organism>
<reference evidence="2" key="1">
    <citation type="submission" date="2023-03" db="EMBL/GenBank/DDBJ databases">
        <title>Massive genome expansion in bonnet fungi (Mycena s.s.) driven by repeated elements and novel gene families across ecological guilds.</title>
        <authorList>
            <consortium name="Lawrence Berkeley National Laboratory"/>
            <person name="Harder C.B."/>
            <person name="Miyauchi S."/>
            <person name="Viragh M."/>
            <person name="Kuo A."/>
            <person name="Thoen E."/>
            <person name="Andreopoulos B."/>
            <person name="Lu D."/>
            <person name="Skrede I."/>
            <person name="Drula E."/>
            <person name="Henrissat B."/>
            <person name="Morin E."/>
            <person name="Kohler A."/>
            <person name="Barry K."/>
            <person name="LaButti K."/>
            <person name="Morin E."/>
            <person name="Salamov A."/>
            <person name="Lipzen A."/>
            <person name="Mereny Z."/>
            <person name="Hegedus B."/>
            <person name="Baldrian P."/>
            <person name="Stursova M."/>
            <person name="Weitz H."/>
            <person name="Taylor A."/>
            <person name="Grigoriev I.V."/>
            <person name="Nagy L.G."/>
            <person name="Martin F."/>
            <person name="Kauserud H."/>
        </authorList>
    </citation>
    <scope>NUCLEOTIDE SEQUENCE</scope>
    <source>
        <strain evidence="2">CBHHK182m</strain>
    </source>
</reference>
<comment type="caution">
    <text evidence="2">The sequence shown here is derived from an EMBL/GenBank/DDBJ whole genome shotgun (WGS) entry which is preliminary data.</text>
</comment>
<keyword evidence="3" id="KW-1185">Reference proteome</keyword>
<evidence type="ECO:0000256" key="1">
    <source>
        <dbReference type="SAM" id="MobiDB-lite"/>
    </source>
</evidence>
<evidence type="ECO:0000313" key="2">
    <source>
        <dbReference type="EMBL" id="KAJ7733657.1"/>
    </source>
</evidence>
<protein>
    <submittedName>
        <fullName evidence="2">Uncharacterized protein</fullName>
    </submittedName>
</protein>
<dbReference type="AlphaFoldDB" id="A0AAD7I456"/>
<name>A0AAD7I456_9AGAR</name>
<sequence length="296" mass="30469">MLDCESSAQREGVELQTTLKSSWNSMSAREGATQAAGGIDTVCRRVYGAGGQIMWGRREWCGGEREEDLRGSVLAYGRWAQCGVTEKGGAAGRRRRWRTDNGAAGGGGAREDGESASRETGEGGNERERQLEGGIVAVARVLTSARNGSVREGRGAAGRVGVGGRVGVAREWDVGARRARWVLDAKGGVVGSTGGGAGVVRRCAAGVAGFGGERSPAWAGVRRRSSVEVRWVRAVDGGVRVGVVEGGRRRGRAGRGVWCGDVGCDASALLGVVMPSSAPAPQERGGGLVCGCGGAE</sequence>
<proteinExistence type="predicted"/>
<evidence type="ECO:0000313" key="3">
    <source>
        <dbReference type="Proteomes" id="UP001215598"/>
    </source>
</evidence>
<dbReference type="EMBL" id="JARKIB010000137">
    <property type="protein sequence ID" value="KAJ7733657.1"/>
    <property type="molecule type" value="Genomic_DNA"/>
</dbReference>
<feature type="region of interest" description="Disordered" evidence="1">
    <location>
        <begin position="90"/>
        <end position="129"/>
    </location>
</feature>
<feature type="compositionally biased region" description="Basic and acidic residues" evidence="1">
    <location>
        <begin position="109"/>
        <end position="129"/>
    </location>
</feature>
<dbReference type="Proteomes" id="UP001215598">
    <property type="component" value="Unassembled WGS sequence"/>
</dbReference>
<gene>
    <name evidence="2" type="ORF">B0H16DRAFT_1768347</name>
</gene>